<sequence length="277" mass="30564">MSTSHTPTGSPSEVAPATVAETRDALIDRSRRDHARVPHNFVQRPRSPNTTSRVAPLATFVRNGDTRGLNAFLLLHTVITSGASPEGWSTRLPLQVWARAFNTVATASGSSATSAATKILTRLERLKLIERQRQGRERQVKVTLLSADGSGDPYLALTGQSESSRFLKLSNDYWTERWDERLTLPAIATLLVVLKEKPRCALPTEHFPAWYGWSADTAMRGFRELEDNGLITIDQDFVTAPLSPTGISQRNLYTARPPFDAAYRSFVGARSAPHKPA</sequence>
<proteinExistence type="predicted"/>
<evidence type="ECO:0000313" key="1">
    <source>
        <dbReference type="EMBL" id="QOK23564.1"/>
    </source>
</evidence>
<gene>
    <name evidence="1" type="ORF">IGS73_03940</name>
</gene>
<accession>A0A7L9J2H6</accession>
<dbReference type="AlphaFoldDB" id="A0A7L9J2H6"/>
<dbReference type="EMBL" id="CP062789">
    <property type="protein sequence ID" value="QOK23564.1"/>
    <property type="molecule type" value="Genomic_DNA"/>
</dbReference>
<reference evidence="1 2" key="1">
    <citation type="submission" date="2020-10" db="EMBL/GenBank/DDBJ databases">
        <title>Janibacter indicus TT2 genome sequence.</title>
        <authorList>
            <person name="Lee K."/>
            <person name="Ganzorig M."/>
        </authorList>
    </citation>
    <scope>NUCLEOTIDE SEQUENCE [LARGE SCALE GENOMIC DNA]</scope>
    <source>
        <strain evidence="1 2">TT2</strain>
    </source>
</reference>
<dbReference type="Proteomes" id="UP000593998">
    <property type="component" value="Chromosome"/>
</dbReference>
<name>A0A7L9J2H6_9MICO</name>
<dbReference type="RefSeq" id="WP_185221696.1">
    <property type="nucleotide sequence ID" value="NZ_CP062789.1"/>
</dbReference>
<evidence type="ECO:0000313" key="2">
    <source>
        <dbReference type="Proteomes" id="UP000593998"/>
    </source>
</evidence>
<protein>
    <submittedName>
        <fullName evidence="1">Uncharacterized protein</fullName>
    </submittedName>
</protein>
<organism evidence="1 2">
    <name type="scientific">Janibacter indicus</name>
    <dbReference type="NCBI Taxonomy" id="857417"/>
    <lineage>
        <taxon>Bacteria</taxon>
        <taxon>Bacillati</taxon>
        <taxon>Actinomycetota</taxon>
        <taxon>Actinomycetes</taxon>
        <taxon>Micrococcales</taxon>
        <taxon>Intrasporangiaceae</taxon>
        <taxon>Janibacter</taxon>
    </lineage>
</organism>